<keyword evidence="6 7" id="KW-0413">Isomerase</keyword>
<evidence type="ECO:0000256" key="7">
    <source>
        <dbReference type="PROSITE-ProRule" id="PRU00278"/>
    </source>
</evidence>
<dbReference type="AlphaFoldDB" id="A0A7C5IYB3"/>
<keyword evidence="5 7" id="KW-0697">Rotamase</keyword>
<evidence type="ECO:0000256" key="1">
    <source>
        <dbReference type="ARBA" id="ARBA00000971"/>
    </source>
</evidence>
<dbReference type="SUPFAM" id="SSF109998">
    <property type="entry name" value="Triger factor/SurA peptide-binding domain-like"/>
    <property type="match status" value="1"/>
</dbReference>
<accession>A0A7C5IYB3</accession>
<name>A0A7C5IYB3_9GAMM</name>
<gene>
    <name evidence="9" type="ORF">ENJ98_02735</name>
</gene>
<evidence type="ECO:0000256" key="4">
    <source>
        <dbReference type="ARBA" id="ARBA00022729"/>
    </source>
</evidence>
<evidence type="ECO:0000256" key="2">
    <source>
        <dbReference type="ARBA" id="ARBA00007656"/>
    </source>
</evidence>
<evidence type="ECO:0000256" key="5">
    <source>
        <dbReference type="ARBA" id="ARBA00023110"/>
    </source>
</evidence>
<dbReference type="EMBL" id="DROM01000169">
    <property type="protein sequence ID" value="HHH13129.1"/>
    <property type="molecule type" value="Genomic_DNA"/>
</dbReference>
<sequence length="480" mass="54395">MAEPALGPVPRPVSTGGACSLFLFPTIRWNSSRSGAKAPDRQLQAGSRRMKFIRHSLAGIALLGTMMGAWSGQAAGKADDQVLVKVGEETVTAADLEQAVRSSPYATQFNTLDEAEQAALRGDLLKRLVAFHLLRMEAHARGLDRSEPFRKEEKEYRIAQLYRFYTRKLREQLALPEEVEQRLKAEFKGQPDALAAARADEMVERYRELKLLTVRHLRDRLGVVFHEDRIGDGIRPDTVLMEGDGVRILYGDLVEGESFEKTPSREWIEDRLYKRAELLLFARAAEQEGVDIDREMAAFRRERMPAMLMEQLEKQWVPDEQTMKAYYNSHPGLSYVPERWHVGQLVLSSYAQAAAMRKRILAGESLFVLAGRYSIDPYGRAHNGDMGWLKEGDGNPAVEAQLKRMADGEVSDIIKSARGYHLVTVLERRPAMRRTYQSMKDRVRQAIIQEKFAAYLQELQQKYPVEWKVLAGVEGGEQGG</sequence>
<dbReference type="Pfam" id="PF00639">
    <property type="entry name" value="Rotamase"/>
    <property type="match status" value="1"/>
</dbReference>
<feature type="domain" description="PpiC" evidence="8">
    <location>
        <begin position="337"/>
        <end position="427"/>
    </location>
</feature>
<dbReference type="GO" id="GO:0003755">
    <property type="term" value="F:peptidyl-prolyl cis-trans isomerase activity"/>
    <property type="evidence" value="ECO:0007669"/>
    <property type="project" value="UniProtKB-KW"/>
</dbReference>
<dbReference type="InterPro" id="IPR046357">
    <property type="entry name" value="PPIase_dom_sf"/>
</dbReference>
<comment type="similarity">
    <text evidence="2">Belongs to the PpiC/parvulin rotamase family.</text>
</comment>
<dbReference type="PANTHER" id="PTHR47245">
    <property type="entry name" value="PEPTIDYLPROLYL ISOMERASE"/>
    <property type="match status" value="1"/>
</dbReference>
<reference evidence="9" key="1">
    <citation type="journal article" date="2020" name="mSystems">
        <title>Genome- and Community-Level Interaction Insights into Carbon Utilization and Element Cycling Functions of Hydrothermarchaeota in Hydrothermal Sediment.</title>
        <authorList>
            <person name="Zhou Z."/>
            <person name="Liu Y."/>
            <person name="Xu W."/>
            <person name="Pan J."/>
            <person name="Luo Z.H."/>
            <person name="Li M."/>
        </authorList>
    </citation>
    <scope>NUCLEOTIDE SEQUENCE [LARGE SCALE GENOMIC DNA]</scope>
    <source>
        <strain evidence="9">HyVt-535</strain>
    </source>
</reference>
<dbReference type="Proteomes" id="UP000886100">
    <property type="component" value="Unassembled WGS sequence"/>
</dbReference>
<evidence type="ECO:0000313" key="9">
    <source>
        <dbReference type="EMBL" id="HHH13129.1"/>
    </source>
</evidence>
<evidence type="ECO:0000259" key="8">
    <source>
        <dbReference type="PROSITE" id="PS50198"/>
    </source>
</evidence>
<keyword evidence="4" id="KW-0732">Signal</keyword>
<dbReference type="SUPFAM" id="SSF54534">
    <property type="entry name" value="FKBP-like"/>
    <property type="match status" value="1"/>
</dbReference>
<dbReference type="EC" id="5.2.1.8" evidence="3"/>
<comment type="catalytic activity">
    <reaction evidence="1">
        <text>[protein]-peptidylproline (omega=180) = [protein]-peptidylproline (omega=0)</text>
        <dbReference type="Rhea" id="RHEA:16237"/>
        <dbReference type="Rhea" id="RHEA-COMP:10747"/>
        <dbReference type="Rhea" id="RHEA-COMP:10748"/>
        <dbReference type="ChEBI" id="CHEBI:83833"/>
        <dbReference type="ChEBI" id="CHEBI:83834"/>
        <dbReference type="EC" id="5.2.1.8"/>
    </reaction>
</comment>
<evidence type="ECO:0000256" key="3">
    <source>
        <dbReference type="ARBA" id="ARBA00013194"/>
    </source>
</evidence>
<proteinExistence type="inferred from homology"/>
<dbReference type="Gene3D" id="3.10.50.40">
    <property type="match status" value="1"/>
</dbReference>
<comment type="caution">
    <text evidence="9">The sequence shown here is derived from an EMBL/GenBank/DDBJ whole genome shotgun (WGS) entry which is preliminary data.</text>
</comment>
<protein>
    <recommendedName>
        <fullName evidence="3">peptidylprolyl isomerase</fullName>
        <ecNumber evidence="3">5.2.1.8</ecNumber>
    </recommendedName>
</protein>
<dbReference type="PANTHER" id="PTHR47245:SF1">
    <property type="entry name" value="FOLDASE PROTEIN PRSA"/>
    <property type="match status" value="1"/>
</dbReference>
<evidence type="ECO:0000256" key="6">
    <source>
        <dbReference type="ARBA" id="ARBA00023235"/>
    </source>
</evidence>
<dbReference type="InterPro" id="IPR027304">
    <property type="entry name" value="Trigger_fact/SurA_dom_sf"/>
</dbReference>
<dbReference type="InterPro" id="IPR050245">
    <property type="entry name" value="PrsA_foldase"/>
</dbReference>
<dbReference type="InterPro" id="IPR000297">
    <property type="entry name" value="PPIase_PpiC"/>
</dbReference>
<organism evidence="9">
    <name type="scientific">Thiolapillus brandeum</name>
    <dbReference type="NCBI Taxonomy" id="1076588"/>
    <lineage>
        <taxon>Bacteria</taxon>
        <taxon>Pseudomonadati</taxon>
        <taxon>Pseudomonadota</taxon>
        <taxon>Gammaproteobacteria</taxon>
        <taxon>Chromatiales</taxon>
        <taxon>Sedimenticolaceae</taxon>
        <taxon>Thiolapillus</taxon>
    </lineage>
</organism>
<dbReference type="PROSITE" id="PS50198">
    <property type="entry name" value="PPIC_PPIASE_2"/>
    <property type="match status" value="1"/>
</dbReference>